<feature type="domain" description="HTH lysR-type" evidence="5">
    <location>
        <begin position="1"/>
        <end position="58"/>
    </location>
</feature>
<dbReference type="Pfam" id="PF03466">
    <property type="entry name" value="LysR_substrate"/>
    <property type="match status" value="1"/>
</dbReference>
<dbReference type="Pfam" id="PF00126">
    <property type="entry name" value="HTH_1"/>
    <property type="match status" value="1"/>
</dbReference>
<proteinExistence type="inferred from homology"/>
<evidence type="ECO:0000259" key="5">
    <source>
        <dbReference type="PROSITE" id="PS50931"/>
    </source>
</evidence>
<dbReference type="EMBL" id="MKIR01000024">
    <property type="protein sequence ID" value="OFI48606.1"/>
    <property type="molecule type" value="Genomic_DNA"/>
</dbReference>
<sequence>MLDWIKTFIAVYETKNFSFAAEKLYISQPTVSLQIKKLEQNYGIQLFHRNGKQNVVPTKEADFLYPKLLAIIENLSNSFEQVMQKENFKEECIIVCSNTVANHILPKLMTDVLKTFPNVNFTIKMMNSKKALEQIQNNHAHIAIIEKPIETPNLKKEVIYEDELVLAGNADSKYWLMREKESGTRFFNEIFMNENNIQLPIINIDSNELLEKLIEEGIGQSIISGLAATDKIKIQKKVNSRKIFLIPNPYNSSIEISKISELIKNLMKDF</sequence>
<dbReference type="RefSeq" id="WP_070792999.1">
    <property type="nucleotide sequence ID" value="NZ_MKIR01000024.1"/>
</dbReference>
<evidence type="ECO:0000256" key="4">
    <source>
        <dbReference type="ARBA" id="ARBA00023163"/>
    </source>
</evidence>
<protein>
    <submittedName>
        <fullName evidence="6">LysR family transcriptional regulator</fullName>
    </submittedName>
</protein>
<dbReference type="PROSITE" id="PS50931">
    <property type="entry name" value="HTH_LYSR"/>
    <property type="match status" value="1"/>
</dbReference>
<organism evidence="6 7">
    <name type="scientific">Floricoccus tropicus</name>
    <dbReference type="NCBI Taxonomy" id="1859473"/>
    <lineage>
        <taxon>Bacteria</taxon>
        <taxon>Bacillati</taxon>
        <taxon>Bacillota</taxon>
        <taxon>Bacilli</taxon>
        <taxon>Lactobacillales</taxon>
        <taxon>Streptococcaceae</taxon>
        <taxon>Floricoccus</taxon>
    </lineage>
</organism>
<comment type="similarity">
    <text evidence="1">Belongs to the LysR transcriptional regulatory family.</text>
</comment>
<name>A0A1E8GKW9_9LACT</name>
<dbReference type="PRINTS" id="PR00039">
    <property type="entry name" value="HTHLYSR"/>
</dbReference>
<dbReference type="STRING" id="1859473.BG261_06835"/>
<dbReference type="GO" id="GO:0000976">
    <property type="term" value="F:transcription cis-regulatory region binding"/>
    <property type="evidence" value="ECO:0007669"/>
    <property type="project" value="TreeGrafter"/>
</dbReference>
<dbReference type="InterPro" id="IPR000847">
    <property type="entry name" value="LysR_HTH_N"/>
</dbReference>
<dbReference type="InterPro" id="IPR036388">
    <property type="entry name" value="WH-like_DNA-bd_sf"/>
</dbReference>
<evidence type="ECO:0000256" key="2">
    <source>
        <dbReference type="ARBA" id="ARBA00023015"/>
    </source>
</evidence>
<keyword evidence="4" id="KW-0804">Transcription</keyword>
<dbReference type="PANTHER" id="PTHR30126:SF40">
    <property type="entry name" value="HTH-TYPE TRANSCRIPTIONAL REGULATOR GLTR"/>
    <property type="match status" value="1"/>
</dbReference>
<dbReference type="Gene3D" id="1.10.10.10">
    <property type="entry name" value="Winged helix-like DNA-binding domain superfamily/Winged helix DNA-binding domain"/>
    <property type="match status" value="1"/>
</dbReference>
<dbReference type="InterPro" id="IPR005119">
    <property type="entry name" value="LysR_subst-bd"/>
</dbReference>
<dbReference type="SUPFAM" id="SSF46785">
    <property type="entry name" value="Winged helix' DNA-binding domain"/>
    <property type="match status" value="1"/>
</dbReference>
<accession>A0A1E8GKW9</accession>
<keyword evidence="2" id="KW-0805">Transcription regulation</keyword>
<reference evidence="7" key="1">
    <citation type="submission" date="2016-09" db="EMBL/GenBank/DDBJ databases">
        <title>Draft genome sequence of a novel species of the family Streptococcaceae isolated from flowers.</title>
        <authorList>
            <person name="Chuah L.-O."/>
            <person name="Yap K.-P."/>
            <person name="Thong K.L."/>
            <person name="Liong M.T."/>
            <person name="Ahmad R."/>
            <person name="Rusul G."/>
        </authorList>
    </citation>
    <scope>NUCLEOTIDE SEQUENCE [LARGE SCALE GENOMIC DNA]</scope>
    <source>
        <strain evidence="7">DF1</strain>
    </source>
</reference>
<evidence type="ECO:0000256" key="3">
    <source>
        <dbReference type="ARBA" id="ARBA00023125"/>
    </source>
</evidence>
<dbReference type="Proteomes" id="UP000178622">
    <property type="component" value="Unassembled WGS sequence"/>
</dbReference>
<evidence type="ECO:0000313" key="6">
    <source>
        <dbReference type="EMBL" id="OFI48606.1"/>
    </source>
</evidence>
<dbReference type="InterPro" id="IPR036390">
    <property type="entry name" value="WH_DNA-bd_sf"/>
</dbReference>
<dbReference type="OrthoDB" id="9803735at2"/>
<dbReference type="AlphaFoldDB" id="A0A1E8GKW9"/>
<comment type="caution">
    <text evidence="6">The sequence shown here is derived from an EMBL/GenBank/DDBJ whole genome shotgun (WGS) entry which is preliminary data.</text>
</comment>
<dbReference type="SUPFAM" id="SSF53850">
    <property type="entry name" value="Periplasmic binding protein-like II"/>
    <property type="match status" value="1"/>
</dbReference>
<evidence type="ECO:0000313" key="7">
    <source>
        <dbReference type="Proteomes" id="UP000178622"/>
    </source>
</evidence>
<dbReference type="GO" id="GO:0003700">
    <property type="term" value="F:DNA-binding transcription factor activity"/>
    <property type="evidence" value="ECO:0007669"/>
    <property type="project" value="InterPro"/>
</dbReference>
<dbReference type="Gene3D" id="3.40.190.290">
    <property type="match status" value="1"/>
</dbReference>
<evidence type="ECO:0000256" key="1">
    <source>
        <dbReference type="ARBA" id="ARBA00009437"/>
    </source>
</evidence>
<keyword evidence="3" id="KW-0238">DNA-binding</keyword>
<keyword evidence="7" id="KW-1185">Reference proteome</keyword>
<dbReference type="PANTHER" id="PTHR30126">
    <property type="entry name" value="HTH-TYPE TRANSCRIPTIONAL REGULATOR"/>
    <property type="match status" value="1"/>
</dbReference>
<gene>
    <name evidence="6" type="ORF">BG261_06835</name>
</gene>